<keyword evidence="4" id="KW-0479">Metal-binding</keyword>
<dbReference type="Gene3D" id="3.40.640.10">
    <property type="entry name" value="Type I PLP-dependent aspartate aminotransferase-like (Major domain)"/>
    <property type="match status" value="1"/>
</dbReference>
<sequence>MIYLDNNATTRLDDAALEAMLPFLKEEYGNASSLQHKLGRQANQAIERARQFIADTLQVQSKEIFFTSGSTEVINTVLRGVFDRYQSKGNHIITCQTEHKAVLTTCRDLEKKGAKVTYLPVDRNGIVALEDLKSAITAQTILVCLMSANNETGILHPIKEITELCREKDVIFFCDSTQSLGKQAFDLTTLPIDLCCLSAHKFHGPKGAGVLFIRRKTKPIQIAPLHTGGDQEQGLRGGTYNVPAIVGMGEAIRLTQKVDFSAIENLRNHLEDRILTEIEDTFVNGKQEHRISNTSNITIKYVRASQLMTKIPNIAIASGSACVSGSRDPSHVLKAMGHTDEDAFCSIRISLSRYTTLAEIDHAIALIKPAIQSIRDQSPIWKMYKNGLLG</sequence>
<dbReference type="SUPFAM" id="SSF53383">
    <property type="entry name" value="PLP-dependent transferases"/>
    <property type="match status" value="1"/>
</dbReference>
<dbReference type="GO" id="GO:0051536">
    <property type="term" value="F:iron-sulfur cluster binding"/>
    <property type="evidence" value="ECO:0007669"/>
    <property type="project" value="UniProtKB-KW"/>
</dbReference>
<evidence type="ECO:0000256" key="1">
    <source>
        <dbReference type="ARBA" id="ARBA00001933"/>
    </source>
</evidence>
<name>A0A1T5C4T7_9SPHI</name>
<dbReference type="PANTHER" id="PTHR11601">
    <property type="entry name" value="CYSTEINE DESULFURYLASE FAMILY MEMBER"/>
    <property type="match status" value="1"/>
</dbReference>
<evidence type="ECO:0000256" key="8">
    <source>
        <dbReference type="ARBA" id="ARBA00050776"/>
    </source>
</evidence>
<evidence type="ECO:0000256" key="2">
    <source>
        <dbReference type="ARBA" id="ARBA00006490"/>
    </source>
</evidence>
<dbReference type="Proteomes" id="UP000190150">
    <property type="component" value="Unassembled WGS sequence"/>
</dbReference>
<accession>A0A1T5C4T7</accession>
<comment type="catalytic activity">
    <reaction evidence="8">
        <text>(sulfur carrier)-H + L-cysteine = (sulfur carrier)-SH + L-alanine</text>
        <dbReference type="Rhea" id="RHEA:43892"/>
        <dbReference type="Rhea" id="RHEA-COMP:14737"/>
        <dbReference type="Rhea" id="RHEA-COMP:14739"/>
        <dbReference type="ChEBI" id="CHEBI:29917"/>
        <dbReference type="ChEBI" id="CHEBI:35235"/>
        <dbReference type="ChEBI" id="CHEBI:57972"/>
        <dbReference type="ChEBI" id="CHEBI:64428"/>
        <dbReference type="EC" id="2.8.1.7"/>
    </reaction>
</comment>
<keyword evidence="5" id="KW-0663">Pyridoxal phosphate</keyword>
<evidence type="ECO:0000256" key="4">
    <source>
        <dbReference type="ARBA" id="ARBA00022723"/>
    </source>
</evidence>
<comment type="cofactor">
    <cofactor evidence="1">
        <name>pyridoxal 5'-phosphate</name>
        <dbReference type="ChEBI" id="CHEBI:597326"/>
    </cofactor>
</comment>
<dbReference type="PANTHER" id="PTHR11601:SF34">
    <property type="entry name" value="CYSTEINE DESULFURASE"/>
    <property type="match status" value="1"/>
</dbReference>
<dbReference type="InterPro" id="IPR000192">
    <property type="entry name" value="Aminotrans_V_dom"/>
</dbReference>
<dbReference type="InterPro" id="IPR015424">
    <property type="entry name" value="PyrdxlP-dep_Trfase"/>
</dbReference>
<dbReference type="AlphaFoldDB" id="A0A1T5C4T7"/>
<reference evidence="11" key="1">
    <citation type="submission" date="2017-02" db="EMBL/GenBank/DDBJ databases">
        <authorList>
            <person name="Varghese N."/>
            <person name="Submissions S."/>
        </authorList>
    </citation>
    <scope>NUCLEOTIDE SEQUENCE [LARGE SCALE GENOMIC DNA]</scope>
    <source>
        <strain evidence="11">DSM 24091</strain>
    </source>
</reference>
<evidence type="ECO:0000256" key="3">
    <source>
        <dbReference type="ARBA" id="ARBA00022679"/>
    </source>
</evidence>
<evidence type="ECO:0000256" key="7">
    <source>
        <dbReference type="ARBA" id="ARBA00023014"/>
    </source>
</evidence>
<dbReference type="InterPro" id="IPR015422">
    <property type="entry name" value="PyrdxlP-dep_Trfase_small"/>
</dbReference>
<dbReference type="GO" id="GO:0046872">
    <property type="term" value="F:metal ion binding"/>
    <property type="evidence" value="ECO:0007669"/>
    <property type="project" value="UniProtKB-KW"/>
</dbReference>
<evidence type="ECO:0000256" key="6">
    <source>
        <dbReference type="ARBA" id="ARBA00023004"/>
    </source>
</evidence>
<keyword evidence="7" id="KW-0411">Iron-sulfur</keyword>
<dbReference type="InterPro" id="IPR016454">
    <property type="entry name" value="Cysteine_dSase"/>
</dbReference>
<evidence type="ECO:0000256" key="5">
    <source>
        <dbReference type="ARBA" id="ARBA00022898"/>
    </source>
</evidence>
<organism evidence="10 11">
    <name type="scientific">Sphingobacterium nematocida</name>
    <dbReference type="NCBI Taxonomy" id="1513896"/>
    <lineage>
        <taxon>Bacteria</taxon>
        <taxon>Pseudomonadati</taxon>
        <taxon>Bacteroidota</taxon>
        <taxon>Sphingobacteriia</taxon>
        <taxon>Sphingobacteriales</taxon>
        <taxon>Sphingobacteriaceae</taxon>
        <taxon>Sphingobacterium</taxon>
    </lineage>
</organism>
<dbReference type="Gene3D" id="3.90.1150.10">
    <property type="entry name" value="Aspartate Aminotransferase, domain 1"/>
    <property type="match status" value="1"/>
</dbReference>
<gene>
    <name evidence="10" type="ORF">SAMN05660841_01117</name>
</gene>
<protein>
    <submittedName>
        <fullName evidence="10">Cysteine desulfurase</fullName>
    </submittedName>
</protein>
<keyword evidence="3" id="KW-0808">Transferase</keyword>
<evidence type="ECO:0000313" key="10">
    <source>
        <dbReference type="EMBL" id="SKB54386.1"/>
    </source>
</evidence>
<keyword evidence="11" id="KW-1185">Reference proteome</keyword>
<proteinExistence type="inferred from homology"/>
<dbReference type="InterPro" id="IPR015421">
    <property type="entry name" value="PyrdxlP-dep_Trfase_major"/>
</dbReference>
<dbReference type="GO" id="GO:0031071">
    <property type="term" value="F:cysteine desulfurase activity"/>
    <property type="evidence" value="ECO:0007669"/>
    <property type="project" value="UniProtKB-EC"/>
</dbReference>
<evidence type="ECO:0000313" key="11">
    <source>
        <dbReference type="Proteomes" id="UP000190150"/>
    </source>
</evidence>
<dbReference type="PIRSF" id="PIRSF005572">
    <property type="entry name" value="NifS"/>
    <property type="match status" value="1"/>
</dbReference>
<feature type="domain" description="Aminotransferase class V" evidence="9">
    <location>
        <begin position="2"/>
        <end position="361"/>
    </location>
</feature>
<evidence type="ECO:0000259" key="9">
    <source>
        <dbReference type="Pfam" id="PF00266"/>
    </source>
</evidence>
<dbReference type="Pfam" id="PF00266">
    <property type="entry name" value="Aminotran_5"/>
    <property type="match status" value="1"/>
</dbReference>
<dbReference type="STRING" id="1513896.SAMN05660841_01117"/>
<dbReference type="OrthoDB" id="9804366at2"/>
<dbReference type="EMBL" id="FUZF01000003">
    <property type="protein sequence ID" value="SKB54386.1"/>
    <property type="molecule type" value="Genomic_DNA"/>
</dbReference>
<dbReference type="RefSeq" id="WP_079642003.1">
    <property type="nucleotide sequence ID" value="NZ_FUZF01000003.1"/>
</dbReference>
<comment type="similarity">
    <text evidence="2">Belongs to the class-V pyridoxal-phosphate-dependent aminotransferase family. NifS/IscS subfamily.</text>
</comment>
<keyword evidence="6" id="KW-0408">Iron</keyword>